<dbReference type="AlphaFoldDB" id="A0A179GKF6"/>
<dbReference type="EMBL" id="LSBI01000012">
    <property type="protein sequence ID" value="OAQ77880.1"/>
    <property type="molecule type" value="Genomic_DNA"/>
</dbReference>
<accession>A0A179GKF6</accession>
<name>A0A179GKF6_PURLI</name>
<proteinExistence type="predicted"/>
<feature type="region of interest" description="Disordered" evidence="1">
    <location>
        <begin position="75"/>
        <end position="109"/>
    </location>
</feature>
<evidence type="ECO:0000256" key="1">
    <source>
        <dbReference type="SAM" id="MobiDB-lite"/>
    </source>
</evidence>
<comment type="caution">
    <text evidence="2">The sequence shown here is derived from an EMBL/GenBank/DDBJ whole genome shotgun (WGS) entry which is preliminary data.</text>
</comment>
<evidence type="ECO:0000313" key="2">
    <source>
        <dbReference type="EMBL" id="OAQ77880.1"/>
    </source>
</evidence>
<reference evidence="2 3" key="1">
    <citation type="submission" date="2016-02" db="EMBL/GenBank/DDBJ databases">
        <title>Biosynthesis of antibiotic leucinostatins and their inhibition on Phytophthora in bio-control Purpureocillium lilacinum.</title>
        <authorList>
            <person name="Wang G."/>
            <person name="Liu Z."/>
            <person name="Lin R."/>
            <person name="Li E."/>
            <person name="Mao Z."/>
            <person name="Ling J."/>
            <person name="Yin W."/>
            <person name="Xie B."/>
        </authorList>
    </citation>
    <scope>NUCLEOTIDE SEQUENCE [LARGE SCALE GENOMIC DNA]</scope>
    <source>
        <strain evidence="2">PLFJ-1</strain>
    </source>
</reference>
<organism evidence="2 3">
    <name type="scientific">Purpureocillium lilacinum</name>
    <name type="common">Paecilomyces lilacinus</name>
    <dbReference type="NCBI Taxonomy" id="33203"/>
    <lineage>
        <taxon>Eukaryota</taxon>
        <taxon>Fungi</taxon>
        <taxon>Dikarya</taxon>
        <taxon>Ascomycota</taxon>
        <taxon>Pezizomycotina</taxon>
        <taxon>Sordariomycetes</taxon>
        <taxon>Hypocreomycetidae</taxon>
        <taxon>Hypocreales</taxon>
        <taxon>Ophiocordycipitaceae</taxon>
        <taxon>Purpureocillium</taxon>
    </lineage>
</organism>
<sequence>MDKVLPLLHFGCGELLLPRSRPSHPRQSRANVVYVSRRRPGYAREAGGRTGGREAVSFHTGRRFGIRAAVSVGTGCATAREPSERPGPAAWRTRAHRHRHGAGIDGTDG</sequence>
<dbReference type="Proteomes" id="UP000078340">
    <property type="component" value="Unassembled WGS sequence"/>
</dbReference>
<protein>
    <submittedName>
        <fullName evidence="2">Uncharacterized protein</fullName>
    </submittedName>
</protein>
<evidence type="ECO:0000313" key="3">
    <source>
        <dbReference type="Proteomes" id="UP000078340"/>
    </source>
</evidence>
<gene>
    <name evidence="2" type="ORF">VFPFJ_10247</name>
</gene>